<evidence type="ECO:0000259" key="8">
    <source>
        <dbReference type="PROSITE" id="PS50888"/>
    </source>
</evidence>
<evidence type="ECO:0000256" key="4">
    <source>
        <dbReference type="ARBA" id="ARBA00023163"/>
    </source>
</evidence>
<dbReference type="PROSITE" id="PS50112">
    <property type="entry name" value="PAS"/>
    <property type="match status" value="1"/>
</dbReference>
<evidence type="ECO:0000259" key="7">
    <source>
        <dbReference type="PROSITE" id="PS50112"/>
    </source>
</evidence>
<dbReference type="GeneTree" id="ENSGT00940000154486"/>
<dbReference type="GO" id="GO:0000976">
    <property type="term" value="F:transcription cis-regulatory region binding"/>
    <property type="evidence" value="ECO:0007669"/>
    <property type="project" value="TreeGrafter"/>
</dbReference>
<dbReference type="FunFam" id="4.10.280.10:FF:000041">
    <property type="entry name" value="aryl hydrocarbon receptor repressor"/>
    <property type="match status" value="1"/>
</dbReference>
<sequence>MIPPGDCMYAGRKRRKPVQKQKPQAGSQKSNPSKRHRDRLNAELDRLAGLLPFPPDVISKLDKLSVLRLSVSYLRVKSFFQAIQEKAAGESDSEPARKEALLEMPTAMESEMLLESLPGFALVVSTDGMIFYVSPTIAKCLGFHQTDVMHQNVFDYIHLEDRRELRRQLHWAMKPSLKGGLEPQPAAGAGEDFVVGSLFGSQDYDFIPPEFQAFLQRCFAVRMRCLLDSTSGFLAVQFQGRLKLLQGQKRKTALGSPMPPQLALFCMVTPLQLPPIAGVKSRSAVVRSKLRSSALSVLEHSEKRLLGAGGKVFSEETQLVNHTPWTPPSRNEGLYVSEEPLKFCRPAVDVQKALGHESVWRAHTSPGALMLGQNCSHLTNRPGKVGHFGKAGSYQDDAQLATLYNNMQTTEQESFCSGGIKEESGLSLQGECYGSRILQDMPIKVEPDSDSDTGCDIYGMPPGETWMSKGLSEQNCDMGYGLSLPIKREYSCSVYTPCQTARAGTGAPCDGFYQAARGGHRPEKCPSAKVPQFSVQCFSYPDGQARNGTGSHLYGNLSVEDRDYVELGYKSTCRSHGLLHAIKCEPADSPPWPDSHQHFGQVFPLRNGVPDMFMNAVANKSNPYVYMQ</sequence>
<keyword evidence="2" id="KW-0805">Transcription regulation</keyword>
<evidence type="ECO:0000313" key="9">
    <source>
        <dbReference type="Ensembl" id="ENSPKIP00000014817.1"/>
    </source>
</evidence>
<dbReference type="SUPFAM" id="SSF55785">
    <property type="entry name" value="PYP-like sensor domain (PAS domain)"/>
    <property type="match status" value="1"/>
</dbReference>
<dbReference type="SUPFAM" id="SSF47459">
    <property type="entry name" value="HLH, helix-loop-helix DNA-binding domain"/>
    <property type="match status" value="1"/>
</dbReference>
<dbReference type="InterPro" id="IPR039091">
    <property type="entry name" value="AHR/AHRR"/>
</dbReference>
<dbReference type="InterPro" id="IPR035965">
    <property type="entry name" value="PAS-like_dom_sf"/>
</dbReference>
<dbReference type="FunFam" id="3.30.450.20:FF:000035">
    <property type="entry name" value="Aryl hydrocarbon receptor"/>
    <property type="match status" value="1"/>
</dbReference>
<keyword evidence="3" id="KW-0238">DNA-binding</keyword>
<keyword evidence="5" id="KW-0539">Nucleus</keyword>
<protein>
    <submittedName>
        <fullName evidence="9">Aryl-hydrocarbon receptor repressor b</fullName>
    </submittedName>
</protein>
<keyword evidence="4" id="KW-0804">Transcription</keyword>
<keyword evidence="10" id="KW-1185">Reference proteome</keyword>
<feature type="domain" description="PAS" evidence="7">
    <location>
        <begin position="106"/>
        <end position="176"/>
    </location>
</feature>
<evidence type="ECO:0000256" key="6">
    <source>
        <dbReference type="SAM" id="MobiDB-lite"/>
    </source>
</evidence>
<evidence type="ECO:0000256" key="2">
    <source>
        <dbReference type="ARBA" id="ARBA00023015"/>
    </source>
</evidence>
<evidence type="ECO:0000256" key="5">
    <source>
        <dbReference type="ARBA" id="ARBA00023242"/>
    </source>
</evidence>
<dbReference type="PANTHER" id="PTHR10649">
    <property type="entry name" value="ARYL HYDROCARBON RECEPTOR"/>
    <property type="match status" value="1"/>
</dbReference>
<proteinExistence type="predicted"/>
<evidence type="ECO:0000256" key="1">
    <source>
        <dbReference type="ARBA" id="ARBA00004123"/>
    </source>
</evidence>
<dbReference type="InterPro" id="IPR011598">
    <property type="entry name" value="bHLH_dom"/>
</dbReference>
<dbReference type="InterPro" id="IPR039092">
    <property type="entry name" value="AHRR_bHLH"/>
</dbReference>
<dbReference type="GO" id="GO:0006805">
    <property type="term" value="P:xenobiotic metabolic process"/>
    <property type="evidence" value="ECO:0007669"/>
    <property type="project" value="InterPro"/>
</dbReference>
<dbReference type="GO" id="GO:0034751">
    <property type="term" value="C:aryl hydrocarbon receptor complex"/>
    <property type="evidence" value="ECO:0007669"/>
    <property type="project" value="TreeGrafter"/>
</dbReference>
<name>A0A3B3R7R4_9TELE</name>
<dbReference type="InterPro" id="IPR036638">
    <property type="entry name" value="HLH_DNA-bd_sf"/>
</dbReference>
<dbReference type="SMART" id="SM00091">
    <property type="entry name" value="PAS"/>
    <property type="match status" value="1"/>
</dbReference>
<reference evidence="9" key="1">
    <citation type="submission" date="2025-05" db="UniProtKB">
        <authorList>
            <consortium name="Ensembl"/>
        </authorList>
    </citation>
    <scope>IDENTIFICATION</scope>
</reference>
<dbReference type="STRING" id="1676925.ENSPKIP00000014817"/>
<dbReference type="SMART" id="SM00353">
    <property type="entry name" value="HLH"/>
    <property type="match status" value="1"/>
</dbReference>
<dbReference type="KEGG" id="pki:111834002"/>
<feature type="domain" description="BHLH" evidence="8">
    <location>
        <begin position="24"/>
        <end position="77"/>
    </location>
</feature>
<dbReference type="CDD" id="cd00130">
    <property type="entry name" value="PAS"/>
    <property type="match status" value="1"/>
</dbReference>
<dbReference type="Gene3D" id="3.30.450.20">
    <property type="entry name" value="PAS domain"/>
    <property type="match status" value="1"/>
</dbReference>
<dbReference type="CDD" id="cd11435">
    <property type="entry name" value="bHLH-PAS_AhRR"/>
    <property type="match status" value="1"/>
</dbReference>
<organism evidence="9 10">
    <name type="scientific">Paramormyrops kingsleyae</name>
    <dbReference type="NCBI Taxonomy" id="1676925"/>
    <lineage>
        <taxon>Eukaryota</taxon>
        <taxon>Metazoa</taxon>
        <taxon>Chordata</taxon>
        <taxon>Craniata</taxon>
        <taxon>Vertebrata</taxon>
        <taxon>Euteleostomi</taxon>
        <taxon>Actinopterygii</taxon>
        <taxon>Neopterygii</taxon>
        <taxon>Teleostei</taxon>
        <taxon>Osteoglossocephala</taxon>
        <taxon>Osteoglossomorpha</taxon>
        <taxon>Osteoglossiformes</taxon>
        <taxon>Mormyridae</taxon>
        <taxon>Paramormyrops</taxon>
    </lineage>
</organism>
<dbReference type="Ensembl" id="ENSPKIT00000039272.1">
    <property type="protein sequence ID" value="ENSPKIP00000014817.1"/>
    <property type="gene ID" value="ENSPKIG00000001752.1"/>
</dbReference>
<dbReference type="GO" id="GO:0046983">
    <property type="term" value="F:protein dimerization activity"/>
    <property type="evidence" value="ECO:0007669"/>
    <property type="project" value="InterPro"/>
</dbReference>
<dbReference type="Ensembl" id="ENSPKIT00000039294.1">
    <property type="protein sequence ID" value="ENSPKIP00000014839.1"/>
    <property type="gene ID" value="ENSPKIG00000001752.1"/>
</dbReference>
<evidence type="ECO:0000313" key="10">
    <source>
        <dbReference type="Proteomes" id="UP000261540"/>
    </source>
</evidence>
<dbReference type="GO" id="GO:0004879">
    <property type="term" value="F:nuclear receptor activity"/>
    <property type="evidence" value="ECO:0007669"/>
    <property type="project" value="TreeGrafter"/>
</dbReference>
<dbReference type="InterPro" id="IPR000014">
    <property type="entry name" value="PAS"/>
</dbReference>
<dbReference type="AlphaFoldDB" id="A0A3B3R7R4"/>
<dbReference type="Pfam" id="PF00989">
    <property type="entry name" value="PAS"/>
    <property type="match status" value="1"/>
</dbReference>
<accession>A0A3B3R7R4</accession>
<comment type="subcellular location">
    <subcellularLocation>
        <location evidence="1">Nucleus</location>
    </subcellularLocation>
</comment>
<dbReference type="Pfam" id="PF00010">
    <property type="entry name" value="HLH"/>
    <property type="match status" value="1"/>
</dbReference>
<dbReference type="Proteomes" id="UP000261540">
    <property type="component" value="Unplaced"/>
</dbReference>
<dbReference type="PROSITE" id="PS50888">
    <property type="entry name" value="BHLH"/>
    <property type="match status" value="1"/>
</dbReference>
<evidence type="ECO:0000256" key="3">
    <source>
        <dbReference type="ARBA" id="ARBA00023125"/>
    </source>
</evidence>
<dbReference type="OrthoDB" id="7788762at2759"/>
<dbReference type="GO" id="GO:0005634">
    <property type="term" value="C:nucleus"/>
    <property type="evidence" value="ECO:0007669"/>
    <property type="project" value="UniProtKB-SubCell"/>
</dbReference>
<dbReference type="InterPro" id="IPR013767">
    <property type="entry name" value="PAS_fold"/>
</dbReference>
<dbReference type="PANTHER" id="PTHR10649:SF3">
    <property type="entry name" value="ARYL HYDROCARBON RECEPTOR REPRESSOR"/>
    <property type="match status" value="1"/>
</dbReference>
<feature type="region of interest" description="Disordered" evidence="6">
    <location>
        <begin position="1"/>
        <end position="37"/>
    </location>
</feature>
<dbReference type="Gene3D" id="4.10.280.10">
    <property type="entry name" value="Helix-loop-helix DNA-binding domain"/>
    <property type="match status" value="1"/>
</dbReference>